<evidence type="ECO:0000256" key="1">
    <source>
        <dbReference type="SAM" id="MobiDB-lite"/>
    </source>
</evidence>
<feature type="compositionally biased region" description="Polar residues" evidence="1">
    <location>
        <begin position="207"/>
        <end position="223"/>
    </location>
</feature>
<sequence>MRIIERTGLVNRDEVPEDPNARVTYNAAHSQRNTDATKWFGQAKPKDKVWLKPKGKVDDSAETERRKVIKAMTKKHNPNYVPKWKPPVEKKWEDTLDENKKESLKKYEERRRQRIESSSAHSTSSSSDVTSASEVSISIHSASLSELCPNSEVVVESNVHSKDAINLWESKLSDKFAKQETENKRLSVGKWKRAQRQAQEKRERTESMSSVLSNGSVTGDLPTSENVIRESLGVSNIMSKWRNIEHQSQENKSLTNFRKTAAAPRRTNSFTVTPGSGYRSFASPTKTAAPASPKVPTSPEGPPVNSARYSQPIPGESFIDREIRESAEREEQWKHEKLEPEIDRLSMTSSNESTTYMKLPSGAIYSPTLSPAFAMTYVSVTNDKSVK</sequence>
<reference evidence="3" key="1">
    <citation type="journal article" date="2002" name="Science">
        <title>The draft genome of Ciona intestinalis: insights into chordate and vertebrate origins.</title>
        <authorList>
            <person name="Dehal P."/>
            <person name="Satou Y."/>
            <person name="Campbell R.K."/>
            <person name="Chapman J."/>
            <person name="Degnan B."/>
            <person name="De Tomaso A."/>
            <person name="Davidson B."/>
            <person name="Di Gregorio A."/>
            <person name="Gelpke M."/>
            <person name="Goodstein D.M."/>
            <person name="Harafuji N."/>
            <person name="Hastings K.E."/>
            <person name="Ho I."/>
            <person name="Hotta K."/>
            <person name="Huang W."/>
            <person name="Kawashima T."/>
            <person name="Lemaire P."/>
            <person name="Martinez D."/>
            <person name="Meinertzhagen I.A."/>
            <person name="Necula S."/>
            <person name="Nonaka M."/>
            <person name="Putnam N."/>
            <person name="Rash S."/>
            <person name="Saiga H."/>
            <person name="Satake M."/>
            <person name="Terry A."/>
            <person name="Yamada L."/>
            <person name="Wang H.G."/>
            <person name="Awazu S."/>
            <person name="Azumi K."/>
            <person name="Boore J."/>
            <person name="Branno M."/>
            <person name="Chin-Bow S."/>
            <person name="DeSantis R."/>
            <person name="Doyle S."/>
            <person name="Francino P."/>
            <person name="Keys D.N."/>
            <person name="Haga S."/>
            <person name="Hayashi H."/>
            <person name="Hino K."/>
            <person name="Imai K.S."/>
            <person name="Inaba K."/>
            <person name="Kano S."/>
            <person name="Kobayashi K."/>
            <person name="Kobayashi M."/>
            <person name="Lee B.I."/>
            <person name="Makabe K.W."/>
            <person name="Manohar C."/>
            <person name="Matassi G."/>
            <person name="Medina M."/>
            <person name="Mochizuki Y."/>
            <person name="Mount S."/>
            <person name="Morishita T."/>
            <person name="Miura S."/>
            <person name="Nakayama A."/>
            <person name="Nishizaka S."/>
            <person name="Nomoto H."/>
            <person name="Ohta F."/>
            <person name="Oishi K."/>
            <person name="Rigoutsos I."/>
            <person name="Sano M."/>
            <person name="Sasaki A."/>
            <person name="Sasakura Y."/>
            <person name="Shoguchi E."/>
            <person name="Shin-i T."/>
            <person name="Spagnuolo A."/>
            <person name="Stainier D."/>
            <person name="Suzuki M.M."/>
            <person name="Tassy O."/>
            <person name="Takatori N."/>
            <person name="Tokuoka M."/>
            <person name="Yagi K."/>
            <person name="Yoshizaki F."/>
            <person name="Wada S."/>
            <person name="Zhang C."/>
            <person name="Hyatt P.D."/>
            <person name="Larimer F."/>
            <person name="Detter C."/>
            <person name="Doggett N."/>
            <person name="Glavina T."/>
            <person name="Hawkins T."/>
            <person name="Richardson P."/>
            <person name="Lucas S."/>
            <person name="Kohara Y."/>
            <person name="Levine M."/>
            <person name="Satoh N."/>
            <person name="Rokhsar D.S."/>
        </authorList>
    </citation>
    <scope>NUCLEOTIDE SEQUENCE [LARGE SCALE GENOMIC DNA]</scope>
</reference>
<dbReference type="Ensembl" id="ENSCINT00000005163.3">
    <property type="protein sequence ID" value="ENSCINP00000005163.3"/>
    <property type="gene ID" value="ENSCING00000020454.1"/>
</dbReference>
<dbReference type="AlphaFoldDB" id="F6XRG8"/>
<dbReference type="Proteomes" id="UP000008144">
    <property type="component" value="Unassembled WGS sequence"/>
</dbReference>
<dbReference type="GeneTree" id="ENSGT00530000067648"/>
<reference evidence="2" key="2">
    <citation type="submission" date="2025-08" db="UniProtKB">
        <authorList>
            <consortium name="Ensembl"/>
        </authorList>
    </citation>
    <scope>IDENTIFICATION</scope>
</reference>
<evidence type="ECO:0000313" key="3">
    <source>
        <dbReference type="Proteomes" id="UP000008144"/>
    </source>
</evidence>
<organism evidence="2 3">
    <name type="scientific">Ciona intestinalis</name>
    <name type="common">Transparent sea squirt</name>
    <name type="synonym">Ascidia intestinalis</name>
    <dbReference type="NCBI Taxonomy" id="7719"/>
    <lineage>
        <taxon>Eukaryota</taxon>
        <taxon>Metazoa</taxon>
        <taxon>Chordata</taxon>
        <taxon>Tunicata</taxon>
        <taxon>Ascidiacea</taxon>
        <taxon>Phlebobranchia</taxon>
        <taxon>Cionidae</taxon>
        <taxon>Ciona</taxon>
    </lineage>
</organism>
<protein>
    <submittedName>
        <fullName evidence="2">Uncharacterized protein</fullName>
    </submittedName>
</protein>
<accession>F6XRG8</accession>
<feature type="compositionally biased region" description="Low complexity" evidence="1">
    <location>
        <begin position="282"/>
        <end position="298"/>
    </location>
</feature>
<name>F6XRG8_CIOIN</name>
<feature type="compositionally biased region" description="Basic and acidic residues" evidence="1">
    <location>
        <begin position="86"/>
        <end position="115"/>
    </location>
</feature>
<feature type="region of interest" description="Disordered" evidence="1">
    <location>
        <begin position="267"/>
        <end position="313"/>
    </location>
</feature>
<feature type="compositionally biased region" description="Low complexity" evidence="1">
    <location>
        <begin position="116"/>
        <end position="131"/>
    </location>
</feature>
<keyword evidence="3" id="KW-1185">Reference proteome</keyword>
<dbReference type="HOGENOM" id="CLU_714839_0_0_1"/>
<reference evidence="2" key="3">
    <citation type="submission" date="2025-09" db="UniProtKB">
        <authorList>
            <consortium name="Ensembl"/>
        </authorList>
    </citation>
    <scope>IDENTIFICATION</scope>
</reference>
<dbReference type="InParanoid" id="F6XRG8"/>
<evidence type="ECO:0000313" key="2">
    <source>
        <dbReference type="Ensembl" id="ENSCINP00000005163.3"/>
    </source>
</evidence>
<proteinExistence type="predicted"/>
<feature type="region of interest" description="Disordered" evidence="1">
    <location>
        <begin position="183"/>
        <end position="223"/>
    </location>
</feature>
<feature type="region of interest" description="Disordered" evidence="1">
    <location>
        <begin position="73"/>
        <end position="131"/>
    </location>
</feature>